<accession>A0A940IE16</accession>
<name>A0A940IE16_9BACT</name>
<keyword evidence="1" id="KW-0812">Transmembrane</keyword>
<dbReference type="InterPro" id="IPR057695">
    <property type="entry name" value="DUF7935"/>
</dbReference>
<dbReference type="Pfam" id="PF25589">
    <property type="entry name" value="DUF7935"/>
    <property type="match status" value="1"/>
</dbReference>
<sequence length="172" mass="20279">METLLEILKYTVPSIVMMVGVVVMMNHLFRQEGERRMFEMRRLNVNVIVPAKMRAYERLTLFLERITPESMFGRFDISGLTNIQLQQMLIRAVRDEFEHNVSQQIYVSSEAWVFVRNAREFMVQFINSCAVQCEPDGDSMQLAKMLLERYASMENAPVQLALDRLHQEFKMF</sequence>
<keyword evidence="1" id="KW-1133">Transmembrane helix</keyword>
<evidence type="ECO:0000256" key="1">
    <source>
        <dbReference type="SAM" id="Phobius"/>
    </source>
</evidence>
<reference evidence="2" key="2">
    <citation type="journal article" date="2021" name="PeerJ">
        <title>Extensive microbial diversity within the chicken gut microbiome revealed by metagenomics and culture.</title>
        <authorList>
            <person name="Gilroy R."/>
            <person name="Ravi A."/>
            <person name="Getino M."/>
            <person name="Pursley I."/>
            <person name="Horton D.L."/>
            <person name="Alikhan N.F."/>
            <person name="Baker D."/>
            <person name="Gharbi K."/>
            <person name="Hall N."/>
            <person name="Watson M."/>
            <person name="Adriaenssens E.M."/>
            <person name="Foster-Nyarko E."/>
            <person name="Jarju S."/>
            <person name="Secka A."/>
            <person name="Antonio M."/>
            <person name="Oren A."/>
            <person name="Chaudhuri R.R."/>
            <person name="La Ragione R."/>
            <person name="Hildebrand F."/>
            <person name="Pallen M.J."/>
        </authorList>
    </citation>
    <scope>NUCLEOTIDE SEQUENCE</scope>
    <source>
        <strain evidence="2">3924</strain>
    </source>
</reference>
<dbReference type="EMBL" id="JADIMV010000020">
    <property type="protein sequence ID" value="MBO8439199.1"/>
    <property type="molecule type" value="Genomic_DNA"/>
</dbReference>
<protein>
    <submittedName>
        <fullName evidence="2">Uncharacterized protein</fullName>
    </submittedName>
</protein>
<dbReference type="AlphaFoldDB" id="A0A940IE16"/>
<gene>
    <name evidence="2" type="ORF">IAC51_00950</name>
</gene>
<evidence type="ECO:0000313" key="2">
    <source>
        <dbReference type="EMBL" id="MBO8439199.1"/>
    </source>
</evidence>
<reference evidence="2" key="1">
    <citation type="submission" date="2020-10" db="EMBL/GenBank/DDBJ databases">
        <authorList>
            <person name="Gilroy R."/>
        </authorList>
    </citation>
    <scope>NUCLEOTIDE SEQUENCE</scope>
    <source>
        <strain evidence="2">3924</strain>
    </source>
</reference>
<feature type="transmembrane region" description="Helical" evidence="1">
    <location>
        <begin position="12"/>
        <end position="29"/>
    </location>
</feature>
<proteinExistence type="predicted"/>
<evidence type="ECO:0000313" key="3">
    <source>
        <dbReference type="Proteomes" id="UP000712007"/>
    </source>
</evidence>
<keyword evidence="1" id="KW-0472">Membrane</keyword>
<comment type="caution">
    <text evidence="2">The sequence shown here is derived from an EMBL/GenBank/DDBJ whole genome shotgun (WGS) entry which is preliminary data.</text>
</comment>
<dbReference type="Proteomes" id="UP000712007">
    <property type="component" value="Unassembled WGS sequence"/>
</dbReference>
<organism evidence="2 3">
    <name type="scientific">Candidatus Aphodosoma intestinipullorum</name>
    <dbReference type="NCBI Taxonomy" id="2840674"/>
    <lineage>
        <taxon>Bacteria</taxon>
        <taxon>Pseudomonadati</taxon>
        <taxon>Bacteroidota</taxon>
        <taxon>Bacteroidia</taxon>
        <taxon>Bacteroidales</taxon>
        <taxon>Candidatus Aphodosoma</taxon>
    </lineage>
</organism>